<keyword evidence="8" id="KW-1185">Reference proteome</keyword>
<feature type="transmembrane region" description="Helical" evidence="6">
    <location>
        <begin position="367"/>
        <end position="388"/>
    </location>
</feature>
<proteinExistence type="predicted"/>
<feature type="transmembrane region" description="Helical" evidence="6">
    <location>
        <begin position="336"/>
        <end position="355"/>
    </location>
</feature>
<evidence type="ECO:0008006" key="9">
    <source>
        <dbReference type="Google" id="ProtNLM"/>
    </source>
</evidence>
<feature type="transmembrane region" description="Helical" evidence="6">
    <location>
        <begin position="394"/>
        <end position="413"/>
    </location>
</feature>
<gene>
    <name evidence="7" type="ORF">GCM10023313_13490</name>
</gene>
<dbReference type="PANTHER" id="PTHR30250">
    <property type="entry name" value="PST FAMILY PREDICTED COLANIC ACID TRANSPORTER"/>
    <property type="match status" value="1"/>
</dbReference>
<dbReference type="RefSeq" id="WP_345330206.1">
    <property type="nucleotide sequence ID" value="NZ_BAABJI010000002.1"/>
</dbReference>
<evidence type="ECO:0000256" key="3">
    <source>
        <dbReference type="ARBA" id="ARBA00022692"/>
    </source>
</evidence>
<feature type="transmembrane region" description="Helical" evidence="6">
    <location>
        <begin position="47"/>
        <end position="69"/>
    </location>
</feature>
<feature type="transmembrane region" description="Helical" evidence="6">
    <location>
        <begin position="177"/>
        <end position="196"/>
    </location>
</feature>
<feature type="transmembrane region" description="Helical" evidence="6">
    <location>
        <begin position="89"/>
        <end position="109"/>
    </location>
</feature>
<dbReference type="InterPro" id="IPR002797">
    <property type="entry name" value="Polysacc_synth"/>
</dbReference>
<dbReference type="InterPro" id="IPR050833">
    <property type="entry name" value="Poly_Biosynth_Transport"/>
</dbReference>
<feature type="transmembrane region" description="Helical" evidence="6">
    <location>
        <begin position="151"/>
        <end position="171"/>
    </location>
</feature>
<reference evidence="8" key="1">
    <citation type="journal article" date="2019" name="Int. J. Syst. Evol. Microbiol.">
        <title>The Global Catalogue of Microorganisms (GCM) 10K type strain sequencing project: providing services to taxonomists for standard genome sequencing and annotation.</title>
        <authorList>
            <consortium name="The Broad Institute Genomics Platform"/>
            <consortium name="The Broad Institute Genome Sequencing Center for Infectious Disease"/>
            <person name="Wu L."/>
            <person name="Ma J."/>
        </authorList>
    </citation>
    <scope>NUCLEOTIDE SEQUENCE [LARGE SCALE GENOMIC DNA]</scope>
    <source>
        <strain evidence="8">JCM 18283</strain>
    </source>
</reference>
<comment type="caution">
    <text evidence="7">The sequence shown here is derived from an EMBL/GenBank/DDBJ whole genome shotgun (WGS) entry which is preliminary data.</text>
</comment>
<accession>A0ABP9FQR6</accession>
<evidence type="ECO:0000256" key="4">
    <source>
        <dbReference type="ARBA" id="ARBA00022989"/>
    </source>
</evidence>
<feature type="transmembrane region" description="Helical" evidence="6">
    <location>
        <begin position="115"/>
        <end position="139"/>
    </location>
</feature>
<evidence type="ECO:0000256" key="2">
    <source>
        <dbReference type="ARBA" id="ARBA00022475"/>
    </source>
</evidence>
<keyword evidence="3 6" id="KW-0812">Transmembrane</keyword>
<evidence type="ECO:0000256" key="1">
    <source>
        <dbReference type="ARBA" id="ARBA00004651"/>
    </source>
</evidence>
<name>A0ABP9FQR6_9SPHI</name>
<comment type="subcellular location">
    <subcellularLocation>
        <location evidence="1">Cell membrane</location>
        <topology evidence="1">Multi-pass membrane protein</topology>
    </subcellularLocation>
</comment>
<dbReference type="EMBL" id="BAABJI010000002">
    <property type="protein sequence ID" value="GAA4911831.1"/>
    <property type="molecule type" value="Genomic_DNA"/>
</dbReference>
<dbReference type="Pfam" id="PF01943">
    <property type="entry name" value="Polysacc_synt"/>
    <property type="match status" value="1"/>
</dbReference>
<protein>
    <recommendedName>
        <fullName evidence="9">O-antigen/teichoic acid export membrane protein</fullName>
    </recommendedName>
</protein>
<keyword evidence="4 6" id="KW-1133">Transmembrane helix</keyword>
<feature type="transmembrane region" description="Helical" evidence="6">
    <location>
        <begin position="14"/>
        <end position="35"/>
    </location>
</feature>
<dbReference type="Proteomes" id="UP001501436">
    <property type="component" value="Unassembled WGS sequence"/>
</dbReference>
<dbReference type="PANTHER" id="PTHR30250:SF11">
    <property type="entry name" value="O-ANTIGEN TRANSPORTER-RELATED"/>
    <property type="match status" value="1"/>
</dbReference>
<sequence length="445" mass="49767">MLNKLLAVIKNKHFLSLAGNIIMSGLGMLTTAIIYRSLTLAEVGIWVIFQTTILFVDTFRSGFLTTAFIKFYAGATPERAAEVVGSTWYIALGITGTLILLNLPVLFFMEYIQDGGYILFLKYFGLTYILSLPWFIASCVLQGEQRFDRLLYVRFVNQGSFILIVVLLLIFDKASLLTVLYAYLASHGLTSLYTLLMRWTRLNTLSKRTKETTLTIFNFGKFSVGTTLSSNMFRLSDVAIINHFLGAAPVAIYNLGQTLMQLVEIPLRSFAATGMPSLSAAYNQNSRSEVIYIMKKYIGLITVVLIPAAIVAVLLADIPIYLIGGGKYVGTEAANVFRLFMTFALLYPADRFFALTLDVIHKPKINFYKVLAMLAANIIFDILGVMLLKSIYGIAIATVVPTLIAVIVGYIALNRYHKFPFLSVYALGVSEAKVYWMQIRQKMRR</sequence>
<keyword evidence="2" id="KW-1003">Cell membrane</keyword>
<organism evidence="7 8">
    <name type="scientific">Mucilaginibacter defluvii</name>
    <dbReference type="NCBI Taxonomy" id="1196019"/>
    <lineage>
        <taxon>Bacteria</taxon>
        <taxon>Pseudomonadati</taxon>
        <taxon>Bacteroidota</taxon>
        <taxon>Sphingobacteriia</taxon>
        <taxon>Sphingobacteriales</taxon>
        <taxon>Sphingobacteriaceae</taxon>
        <taxon>Mucilaginibacter</taxon>
    </lineage>
</organism>
<evidence type="ECO:0000313" key="7">
    <source>
        <dbReference type="EMBL" id="GAA4911831.1"/>
    </source>
</evidence>
<keyword evidence="5 6" id="KW-0472">Membrane</keyword>
<evidence type="ECO:0000256" key="5">
    <source>
        <dbReference type="ARBA" id="ARBA00023136"/>
    </source>
</evidence>
<evidence type="ECO:0000313" key="8">
    <source>
        <dbReference type="Proteomes" id="UP001501436"/>
    </source>
</evidence>
<evidence type="ECO:0000256" key="6">
    <source>
        <dbReference type="SAM" id="Phobius"/>
    </source>
</evidence>
<feature type="transmembrane region" description="Helical" evidence="6">
    <location>
        <begin position="297"/>
        <end position="324"/>
    </location>
</feature>